<dbReference type="Proteomes" id="UP000241238">
    <property type="component" value="Chromosome"/>
</dbReference>
<reference evidence="2" key="1">
    <citation type="journal article" date="2018" name="MSphere">
        <title>Fusobacterium Genomics Using MinION and Illumina Sequencing Enables Genome Completion and Correction.</title>
        <authorList>
            <person name="Todd S.M."/>
            <person name="Settlage R.E."/>
            <person name="Lahmers K.K."/>
            <person name="Slade D.J."/>
        </authorList>
    </citation>
    <scope>NUCLEOTIDE SEQUENCE [LARGE SCALE GENOMIC DNA]</scope>
    <source>
        <strain evidence="2">ATCC 27725</strain>
    </source>
</reference>
<accession>A0ABN5JHZ4</accession>
<evidence type="ECO:0000313" key="1">
    <source>
        <dbReference type="EMBL" id="AVQ31740.1"/>
    </source>
</evidence>
<protein>
    <submittedName>
        <fullName evidence="1">Uncharacterized protein</fullName>
    </submittedName>
</protein>
<sequence>MKISDYIVLFQRTLKEYGDIEVDNLYISKDGKTKLHDNITGVEYIPQKNKLSFVVDKTPKKRKLKKVDIKTIFKNNATRLAKRESYIVNKKLFSEVANEKTC</sequence>
<organism evidence="1 2">
    <name type="scientific">Fusobacterium varium ATCC 27725</name>
    <dbReference type="NCBI Taxonomy" id="469618"/>
    <lineage>
        <taxon>Bacteria</taxon>
        <taxon>Fusobacteriati</taxon>
        <taxon>Fusobacteriota</taxon>
        <taxon>Fusobacteriia</taxon>
        <taxon>Fusobacteriales</taxon>
        <taxon>Fusobacteriaceae</taxon>
        <taxon>Fusobacterium</taxon>
    </lineage>
</organism>
<name>A0ABN5JHZ4_FUSVA</name>
<dbReference type="GeneID" id="77468547"/>
<keyword evidence="2" id="KW-1185">Reference proteome</keyword>
<dbReference type="RefSeq" id="WP_005948086.1">
    <property type="nucleotide sequence ID" value="NZ_CP028103.1"/>
</dbReference>
<gene>
    <name evidence="1" type="ORF">C4N18_11140</name>
</gene>
<dbReference type="EMBL" id="CP028103">
    <property type="protein sequence ID" value="AVQ31740.1"/>
    <property type="molecule type" value="Genomic_DNA"/>
</dbReference>
<evidence type="ECO:0000313" key="2">
    <source>
        <dbReference type="Proteomes" id="UP000241238"/>
    </source>
</evidence>
<proteinExistence type="predicted"/>